<dbReference type="InterPro" id="IPR014710">
    <property type="entry name" value="RmlC-like_jellyroll"/>
</dbReference>
<dbReference type="Pfam" id="PF21088">
    <property type="entry name" value="MS_channel_1st"/>
    <property type="match status" value="1"/>
</dbReference>
<evidence type="ECO:0000256" key="6">
    <source>
        <dbReference type="ARBA" id="ARBA00023136"/>
    </source>
</evidence>
<dbReference type="InterPro" id="IPR018488">
    <property type="entry name" value="cNMP-bd_CS"/>
</dbReference>
<evidence type="ECO:0000256" key="5">
    <source>
        <dbReference type="ARBA" id="ARBA00022989"/>
    </source>
</evidence>
<dbReference type="InterPro" id="IPR049278">
    <property type="entry name" value="MS_channel_C"/>
</dbReference>
<evidence type="ECO:0000259" key="9">
    <source>
        <dbReference type="PROSITE" id="PS50042"/>
    </source>
</evidence>
<dbReference type="PANTHER" id="PTHR30347:SF1">
    <property type="entry name" value="MECHANOSENSITIVE CHANNEL MSCK"/>
    <property type="match status" value="1"/>
</dbReference>
<dbReference type="InterPro" id="IPR052702">
    <property type="entry name" value="MscS-like_channel"/>
</dbReference>
<dbReference type="InterPro" id="IPR010920">
    <property type="entry name" value="LSM_dom_sf"/>
</dbReference>
<dbReference type="PANTHER" id="PTHR30347">
    <property type="entry name" value="POTASSIUM CHANNEL RELATED"/>
    <property type="match status" value="1"/>
</dbReference>
<proteinExistence type="inferred from homology"/>
<sequence length="490" mass="54650">MNWIIQHGRKILKSLSELFTAELLRAGDKPLSISSIVTLILLALAVFFISRALGEWMKRGLLVRLKLDRGSREAISTVISYFLSALGGLIVLQTAGINLSSLAVLAGVLGIGFGFGLQNLASNFISGLTLLVEQPIKVGDFVEVEGLLGTVENISIRSTIVRTIDGVFVIVPNIRFVENHIVNWTYRDPKCCIHVPVGVAYGSDPVLVTEALLAAARMEPGVLSYPSPKVWFKCFAESTLNFELLVWIDQPANSEPLKSALNFRIEQELRHRQIHIPFPQRELWIRNIEELNTLVHQTGGTEVSNSNVASQKTSPSETTHPLPKSPNNLNLRELLRRVTYFESCSDLELRQLIEYGYRQLFPAGQIVCQENEPGDSFYIILTGSVEVFSQRAEKYIATLHDGEFFGEMSLLLGIPRSATVRTLSDTILFVVDRNDLQKLLVEHQGLADQIAQTLSERQQALRDLGLSTADASQETPFIWIRKRIQSLFGI</sequence>
<dbReference type="EMBL" id="JACJPW010000118">
    <property type="protein sequence ID" value="MBD2185375.1"/>
    <property type="molecule type" value="Genomic_DNA"/>
</dbReference>
<dbReference type="PROSITE" id="PS01246">
    <property type="entry name" value="UPF0003"/>
    <property type="match status" value="1"/>
</dbReference>
<evidence type="ECO:0000256" key="4">
    <source>
        <dbReference type="ARBA" id="ARBA00022692"/>
    </source>
</evidence>
<comment type="subcellular location">
    <subcellularLocation>
        <location evidence="1">Cell membrane</location>
        <topology evidence="1">Multi-pass membrane protein</topology>
    </subcellularLocation>
</comment>
<dbReference type="Gene3D" id="2.30.30.60">
    <property type="match status" value="1"/>
</dbReference>
<keyword evidence="4 8" id="KW-0812">Transmembrane</keyword>
<keyword evidence="6 8" id="KW-0472">Membrane</keyword>
<dbReference type="Pfam" id="PF21082">
    <property type="entry name" value="MS_channel_3rd"/>
    <property type="match status" value="1"/>
</dbReference>
<dbReference type="InterPro" id="IPR011066">
    <property type="entry name" value="MscS_channel_C_sf"/>
</dbReference>
<keyword evidence="3" id="KW-1003">Cell membrane</keyword>
<dbReference type="InterPro" id="IPR006685">
    <property type="entry name" value="MscS_channel_2nd"/>
</dbReference>
<comment type="similarity">
    <text evidence="2">Belongs to the MscS (TC 1.A.23) family.</text>
</comment>
<dbReference type="PROSITE" id="PS50042">
    <property type="entry name" value="CNMP_BINDING_3"/>
    <property type="match status" value="1"/>
</dbReference>
<dbReference type="AlphaFoldDB" id="A0A926ZJY5"/>
<feature type="region of interest" description="Disordered" evidence="7">
    <location>
        <begin position="299"/>
        <end position="326"/>
    </location>
</feature>
<dbReference type="Gene3D" id="3.30.70.100">
    <property type="match status" value="1"/>
</dbReference>
<dbReference type="InterPro" id="IPR000595">
    <property type="entry name" value="cNMP-bd_dom"/>
</dbReference>
<keyword evidence="11" id="KW-1185">Reference proteome</keyword>
<feature type="transmembrane region" description="Helical" evidence="8">
    <location>
        <begin position="31"/>
        <end position="53"/>
    </location>
</feature>
<keyword evidence="5 8" id="KW-1133">Transmembrane helix</keyword>
<feature type="domain" description="Cyclic nucleotide-binding" evidence="9">
    <location>
        <begin position="340"/>
        <end position="457"/>
    </location>
</feature>
<dbReference type="Gene3D" id="1.10.287.1260">
    <property type="match status" value="1"/>
</dbReference>
<dbReference type="GO" id="GO:0055085">
    <property type="term" value="P:transmembrane transport"/>
    <property type="evidence" value="ECO:0007669"/>
    <property type="project" value="InterPro"/>
</dbReference>
<dbReference type="InterPro" id="IPR006686">
    <property type="entry name" value="MscS_channel_CS"/>
</dbReference>
<accession>A0A926ZJY5</accession>
<dbReference type="GO" id="GO:0005886">
    <property type="term" value="C:plasma membrane"/>
    <property type="evidence" value="ECO:0007669"/>
    <property type="project" value="UniProtKB-SubCell"/>
</dbReference>
<dbReference type="InterPro" id="IPR049142">
    <property type="entry name" value="MS_channel_1st"/>
</dbReference>
<dbReference type="SUPFAM" id="SSF82861">
    <property type="entry name" value="Mechanosensitive channel protein MscS (YggB), transmembrane region"/>
    <property type="match status" value="1"/>
</dbReference>
<evidence type="ECO:0000256" key="2">
    <source>
        <dbReference type="ARBA" id="ARBA00008017"/>
    </source>
</evidence>
<dbReference type="Proteomes" id="UP000641646">
    <property type="component" value="Unassembled WGS sequence"/>
</dbReference>
<reference evidence="10" key="2">
    <citation type="submission" date="2020-08" db="EMBL/GenBank/DDBJ databases">
        <authorList>
            <person name="Chen M."/>
            <person name="Teng W."/>
            <person name="Zhao L."/>
            <person name="Hu C."/>
            <person name="Zhou Y."/>
            <person name="Han B."/>
            <person name="Song L."/>
            <person name="Shu W."/>
        </authorList>
    </citation>
    <scope>NUCLEOTIDE SEQUENCE</scope>
    <source>
        <strain evidence="10">FACHB-1375</strain>
    </source>
</reference>
<dbReference type="SUPFAM" id="SSF50182">
    <property type="entry name" value="Sm-like ribonucleoproteins"/>
    <property type="match status" value="1"/>
</dbReference>
<evidence type="ECO:0000256" key="8">
    <source>
        <dbReference type="SAM" id="Phobius"/>
    </source>
</evidence>
<evidence type="ECO:0000313" key="11">
    <source>
        <dbReference type="Proteomes" id="UP000641646"/>
    </source>
</evidence>
<dbReference type="CDD" id="cd00038">
    <property type="entry name" value="CAP_ED"/>
    <property type="match status" value="1"/>
</dbReference>
<name>A0A926ZJY5_9CYAN</name>
<dbReference type="Pfam" id="PF00924">
    <property type="entry name" value="MS_channel_2nd"/>
    <property type="match status" value="1"/>
</dbReference>
<dbReference type="Gene3D" id="2.60.120.10">
    <property type="entry name" value="Jelly Rolls"/>
    <property type="match status" value="1"/>
</dbReference>
<dbReference type="RefSeq" id="WP_190473621.1">
    <property type="nucleotide sequence ID" value="NZ_JACJPW010000118.1"/>
</dbReference>
<dbReference type="InterPro" id="IPR011014">
    <property type="entry name" value="MscS_channel_TM-2"/>
</dbReference>
<feature type="transmembrane region" description="Helical" evidence="8">
    <location>
        <begin position="99"/>
        <end position="117"/>
    </location>
</feature>
<feature type="compositionally biased region" description="Polar residues" evidence="7">
    <location>
        <begin position="299"/>
        <end position="319"/>
    </location>
</feature>
<dbReference type="PROSITE" id="PS00889">
    <property type="entry name" value="CNMP_BINDING_2"/>
    <property type="match status" value="1"/>
</dbReference>
<reference evidence="10" key="1">
    <citation type="journal article" date="2015" name="ISME J.">
        <title>Draft Genome Sequence of Streptomyces incarnatus NRRL8089, which Produces the Nucleoside Antibiotic Sinefungin.</title>
        <authorList>
            <person name="Oshima K."/>
            <person name="Hattori M."/>
            <person name="Shimizu H."/>
            <person name="Fukuda K."/>
            <person name="Nemoto M."/>
            <person name="Inagaki K."/>
            <person name="Tamura T."/>
        </authorList>
    </citation>
    <scope>NUCLEOTIDE SEQUENCE</scope>
    <source>
        <strain evidence="10">FACHB-1375</strain>
    </source>
</reference>
<protein>
    <submittedName>
        <fullName evidence="10">Mechanosensitive ion channel</fullName>
    </submittedName>
</protein>
<dbReference type="SUPFAM" id="SSF51206">
    <property type="entry name" value="cAMP-binding domain-like"/>
    <property type="match status" value="1"/>
</dbReference>
<evidence type="ECO:0000256" key="1">
    <source>
        <dbReference type="ARBA" id="ARBA00004651"/>
    </source>
</evidence>
<dbReference type="SUPFAM" id="SSF82689">
    <property type="entry name" value="Mechanosensitive channel protein MscS (YggB), C-terminal domain"/>
    <property type="match status" value="1"/>
</dbReference>
<comment type="caution">
    <text evidence="10">The sequence shown here is derived from an EMBL/GenBank/DDBJ whole genome shotgun (WGS) entry which is preliminary data.</text>
</comment>
<gene>
    <name evidence="10" type="ORF">H6G03_30585</name>
</gene>
<dbReference type="PRINTS" id="PR00103">
    <property type="entry name" value="CAMPKINASE"/>
</dbReference>
<dbReference type="SMART" id="SM00100">
    <property type="entry name" value="cNMP"/>
    <property type="match status" value="1"/>
</dbReference>
<feature type="transmembrane region" description="Helical" evidence="8">
    <location>
        <begin position="74"/>
        <end position="93"/>
    </location>
</feature>
<dbReference type="Pfam" id="PF00027">
    <property type="entry name" value="cNMP_binding"/>
    <property type="match status" value="1"/>
</dbReference>
<evidence type="ECO:0000256" key="7">
    <source>
        <dbReference type="SAM" id="MobiDB-lite"/>
    </source>
</evidence>
<dbReference type="InterPro" id="IPR018490">
    <property type="entry name" value="cNMP-bd_dom_sf"/>
</dbReference>
<dbReference type="InterPro" id="IPR023408">
    <property type="entry name" value="MscS_beta-dom_sf"/>
</dbReference>
<evidence type="ECO:0000256" key="3">
    <source>
        <dbReference type="ARBA" id="ARBA00022475"/>
    </source>
</evidence>
<evidence type="ECO:0000313" key="10">
    <source>
        <dbReference type="EMBL" id="MBD2185375.1"/>
    </source>
</evidence>
<organism evidence="10 11">
    <name type="scientific">Aerosakkonema funiforme FACHB-1375</name>
    <dbReference type="NCBI Taxonomy" id="2949571"/>
    <lineage>
        <taxon>Bacteria</taxon>
        <taxon>Bacillati</taxon>
        <taxon>Cyanobacteriota</taxon>
        <taxon>Cyanophyceae</taxon>
        <taxon>Oscillatoriophycideae</taxon>
        <taxon>Aerosakkonematales</taxon>
        <taxon>Aerosakkonemataceae</taxon>
        <taxon>Aerosakkonema</taxon>
    </lineage>
</organism>